<gene>
    <name evidence="2" type="ORF">KIPB_007993</name>
</gene>
<accession>A0A391NMW6</accession>
<name>A0A391NMW6_9EUKA</name>
<feature type="region of interest" description="Disordered" evidence="1">
    <location>
        <begin position="1"/>
        <end position="24"/>
    </location>
</feature>
<reference evidence="2 3" key="1">
    <citation type="journal article" date="2018" name="PLoS ONE">
        <title>The draft genome of Kipferlia bialata reveals reductive genome evolution in fornicate parasites.</title>
        <authorList>
            <person name="Tanifuji G."/>
            <person name="Takabayashi S."/>
            <person name="Kume K."/>
            <person name="Takagi M."/>
            <person name="Nakayama T."/>
            <person name="Kamikawa R."/>
            <person name="Inagaki Y."/>
            <person name="Hashimoto T."/>
        </authorList>
    </citation>
    <scope>NUCLEOTIDE SEQUENCE [LARGE SCALE GENOMIC DNA]</scope>
    <source>
        <strain evidence="2">NY0173</strain>
    </source>
</reference>
<proteinExistence type="predicted"/>
<dbReference type="Proteomes" id="UP000265618">
    <property type="component" value="Unassembled WGS sequence"/>
</dbReference>
<evidence type="ECO:0000313" key="3">
    <source>
        <dbReference type="Proteomes" id="UP000265618"/>
    </source>
</evidence>
<dbReference type="AlphaFoldDB" id="A0A391NMW6"/>
<organism evidence="2 3">
    <name type="scientific">Kipferlia bialata</name>
    <dbReference type="NCBI Taxonomy" id="797122"/>
    <lineage>
        <taxon>Eukaryota</taxon>
        <taxon>Metamonada</taxon>
        <taxon>Carpediemonas-like organisms</taxon>
        <taxon>Kipferlia</taxon>
    </lineage>
</organism>
<evidence type="ECO:0000313" key="2">
    <source>
        <dbReference type="EMBL" id="GCA63121.1"/>
    </source>
</evidence>
<feature type="non-terminal residue" evidence="2">
    <location>
        <position position="1"/>
    </location>
</feature>
<dbReference type="EMBL" id="BDIP01002369">
    <property type="protein sequence ID" value="GCA63121.1"/>
    <property type="molecule type" value="Genomic_DNA"/>
</dbReference>
<keyword evidence="3" id="KW-1185">Reference proteome</keyword>
<evidence type="ECO:0000256" key="1">
    <source>
        <dbReference type="SAM" id="MobiDB-lite"/>
    </source>
</evidence>
<protein>
    <submittedName>
        <fullName evidence="2">Uncharacterized protein</fullName>
    </submittedName>
</protein>
<comment type="caution">
    <text evidence="2">The sequence shown here is derived from an EMBL/GenBank/DDBJ whole genome shotgun (WGS) entry which is preliminary data.</text>
</comment>
<sequence length="118" mass="12532">MFSGFGDSPKLDLTPAPFAPVSLPPLRSSRPQIATIEAPVASHFPPSPHQSPSARGDSYLATRRDAFSRAVLEARAAVDNGDLHKALGLFTQASKAGQADSKETSEAVFQRLCCLVLL</sequence>